<evidence type="ECO:0000256" key="5">
    <source>
        <dbReference type="ARBA" id="ARBA00022691"/>
    </source>
</evidence>
<dbReference type="GO" id="GO:0009236">
    <property type="term" value="P:cobalamin biosynthetic process"/>
    <property type="evidence" value="ECO:0007669"/>
    <property type="project" value="UniProtKB-KW"/>
</dbReference>
<keyword evidence="4 7" id="KW-0808">Transferase</keyword>
<dbReference type="InterPro" id="IPR035996">
    <property type="entry name" value="4pyrrol_Methylase_sf"/>
</dbReference>
<evidence type="ECO:0000256" key="3">
    <source>
        <dbReference type="ARBA" id="ARBA00022603"/>
    </source>
</evidence>
<dbReference type="InterPro" id="IPR050161">
    <property type="entry name" value="Siro_Cobalamin_biosynth"/>
</dbReference>
<comment type="similarity">
    <text evidence="1">Belongs to the precorrin methyltransferase family.</text>
</comment>
<keyword evidence="3 7" id="KW-0489">Methyltransferase</keyword>
<dbReference type="Pfam" id="PF00590">
    <property type="entry name" value="TP_methylase"/>
    <property type="match status" value="1"/>
</dbReference>
<protein>
    <submittedName>
        <fullName evidence="7">Precorrin-4 C(11)-methyltransferase</fullName>
        <ecNumber evidence="7">2.1.1.133</ecNumber>
    </submittedName>
</protein>
<dbReference type="GO" id="GO:0046026">
    <property type="term" value="F:precorrin-4 C11-methyltransferase activity"/>
    <property type="evidence" value="ECO:0007669"/>
    <property type="project" value="UniProtKB-EC"/>
</dbReference>
<evidence type="ECO:0000313" key="7">
    <source>
        <dbReference type="EMBL" id="MBB2181730.1"/>
    </source>
</evidence>
<evidence type="ECO:0000313" key="8">
    <source>
        <dbReference type="Proteomes" id="UP000574276"/>
    </source>
</evidence>
<dbReference type="CDD" id="cd11641">
    <property type="entry name" value="Precorrin-4_C11-MT"/>
    <property type="match status" value="1"/>
</dbReference>
<dbReference type="AlphaFoldDB" id="A0A839JWA8"/>
<evidence type="ECO:0000256" key="1">
    <source>
        <dbReference type="ARBA" id="ARBA00005879"/>
    </source>
</evidence>
<dbReference type="EMBL" id="JACEGA010000001">
    <property type="protein sequence ID" value="MBB2181730.1"/>
    <property type="molecule type" value="Genomic_DNA"/>
</dbReference>
<name>A0A839JWA8_9FIRM</name>
<evidence type="ECO:0000256" key="2">
    <source>
        <dbReference type="ARBA" id="ARBA00022573"/>
    </source>
</evidence>
<keyword evidence="2" id="KW-0169">Cobalamin biosynthesis</keyword>
<dbReference type="InterPro" id="IPR014777">
    <property type="entry name" value="4pyrrole_Mease_sub1"/>
</dbReference>
<comment type="caution">
    <text evidence="7">The sequence shown here is derived from an EMBL/GenBank/DDBJ whole genome shotgun (WGS) entry which is preliminary data.</text>
</comment>
<dbReference type="PANTHER" id="PTHR45790">
    <property type="entry name" value="SIROHEME SYNTHASE-RELATED"/>
    <property type="match status" value="1"/>
</dbReference>
<accession>A0A839JWA8</accession>
<dbReference type="RefSeq" id="WP_228351492.1">
    <property type="nucleotide sequence ID" value="NZ_JACEGA010000001.1"/>
</dbReference>
<feature type="domain" description="Tetrapyrrole methylase" evidence="6">
    <location>
        <begin position="1"/>
        <end position="207"/>
    </location>
</feature>
<dbReference type="EC" id="2.1.1.133" evidence="7"/>
<keyword evidence="8" id="KW-1185">Reference proteome</keyword>
<dbReference type="InterPro" id="IPR006362">
    <property type="entry name" value="Cbl_synth_CobM/CibF"/>
</dbReference>
<dbReference type="Proteomes" id="UP000574276">
    <property type="component" value="Unassembled WGS sequence"/>
</dbReference>
<dbReference type="InterPro" id="IPR014776">
    <property type="entry name" value="4pyrrole_Mease_sub2"/>
</dbReference>
<keyword evidence="5" id="KW-0949">S-adenosyl-L-methionine</keyword>
<proteinExistence type="inferred from homology"/>
<dbReference type="Gene3D" id="3.30.950.10">
    <property type="entry name" value="Methyltransferase, Cobalt-precorrin-4 Transmethylase, Domain 2"/>
    <property type="match status" value="1"/>
</dbReference>
<sequence length="253" mass="27979">MVYFVGAGTGAVDLITVRGMRLLEQADVIIYAGSLVNPELLQYANKDCEIHDSAKMTLEEVLTIIQKAEAEGKLTVRLHTGEPSIYGAVREQMDELDRLGIFYESCPGVSACFGAAASLNLEYTLPGISQSLIITRMEGRTKVPEKESIESFAAHQASMAIYLSTGMLKELSERLVAGGYRKETPTALVYKATWPEEEAYICTIETLYDTAKEHGITKTALVLVGEVITHQNYKKSRLYAADFSTEFRQAKEM</sequence>
<dbReference type="NCBIfam" id="TIGR01465">
    <property type="entry name" value="cobM_cbiF"/>
    <property type="match status" value="1"/>
</dbReference>
<dbReference type="InterPro" id="IPR000878">
    <property type="entry name" value="4pyrrol_Mease"/>
</dbReference>
<reference evidence="7 8" key="1">
    <citation type="submission" date="2020-07" db="EMBL/GenBank/DDBJ databases">
        <title>Characterization and genome sequencing of isolate MD1, a novel member within the family Lachnospiraceae.</title>
        <authorList>
            <person name="Rettenmaier R."/>
            <person name="Di Bello L."/>
            <person name="Zinser C."/>
            <person name="Scheitz K."/>
            <person name="Liebl W."/>
            <person name="Zverlov V."/>
        </authorList>
    </citation>
    <scope>NUCLEOTIDE SEQUENCE [LARGE SCALE GENOMIC DNA]</scope>
    <source>
        <strain evidence="7 8">MD1</strain>
    </source>
</reference>
<dbReference type="PANTHER" id="PTHR45790:SF4">
    <property type="entry name" value="COBALT-PRECORRIN-4 C(11)-METHYLTRANSFERASE"/>
    <property type="match status" value="1"/>
</dbReference>
<evidence type="ECO:0000256" key="4">
    <source>
        <dbReference type="ARBA" id="ARBA00022679"/>
    </source>
</evidence>
<dbReference type="Gene3D" id="3.40.1010.10">
    <property type="entry name" value="Cobalt-precorrin-4 Transmethylase, Domain 1"/>
    <property type="match status" value="1"/>
</dbReference>
<dbReference type="GO" id="GO:0032259">
    <property type="term" value="P:methylation"/>
    <property type="evidence" value="ECO:0007669"/>
    <property type="project" value="UniProtKB-KW"/>
</dbReference>
<organism evidence="7 8">
    <name type="scientific">Variimorphobacter saccharofermentans</name>
    <dbReference type="NCBI Taxonomy" id="2755051"/>
    <lineage>
        <taxon>Bacteria</taxon>
        <taxon>Bacillati</taxon>
        <taxon>Bacillota</taxon>
        <taxon>Clostridia</taxon>
        <taxon>Lachnospirales</taxon>
        <taxon>Lachnospiraceae</taxon>
        <taxon>Variimorphobacter</taxon>
    </lineage>
</organism>
<dbReference type="SUPFAM" id="SSF53790">
    <property type="entry name" value="Tetrapyrrole methylase"/>
    <property type="match status" value="1"/>
</dbReference>
<evidence type="ECO:0000259" key="6">
    <source>
        <dbReference type="Pfam" id="PF00590"/>
    </source>
</evidence>
<gene>
    <name evidence="7" type="primary">cobM</name>
    <name evidence="7" type="ORF">H0486_02410</name>
</gene>